<keyword evidence="15" id="KW-1185">Reference proteome</keyword>
<dbReference type="NCBIfam" id="NF004281">
    <property type="entry name" value="PRK05690.1"/>
    <property type="match status" value="1"/>
</dbReference>
<dbReference type="GO" id="GO:0061605">
    <property type="term" value="F:molybdopterin-synthase adenylyltransferase activity"/>
    <property type="evidence" value="ECO:0007669"/>
    <property type="project" value="UniProtKB-EC"/>
</dbReference>
<proteinExistence type="inferred from homology"/>
<evidence type="ECO:0000256" key="1">
    <source>
        <dbReference type="ARBA" id="ARBA00009919"/>
    </source>
</evidence>
<evidence type="ECO:0000259" key="13">
    <source>
        <dbReference type="PROSITE" id="PS50206"/>
    </source>
</evidence>
<evidence type="ECO:0000256" key="9">
    <source>
        <dbReference type="ARBA" id="ARBA00073635"/>
    </source>
</evidence>
<sequence length="378" mass="41988">MQWKLFGKIGKTIGSNHKQHTLKAMAFSKEENKQYSRHLILDEIGAIGQEKLKASKVLVIGAGGLGCPVLQYLTAAGVGTIGIIDNDTVDQSNLQRQILYTHKDIGKFKAEVAASRLAALNPFINFNVYVEKLTNQNALNLFSCYDIIVDGSDNFPTRYLANDAAILTNKPLVFGSIFKFEGQVTVFNYHNGPTYRCLYPNPPQANAVPNCSEIGVLGVLPGIIGTIQANEVLKIICELGTVLSGKLLTLNALTMVQYKLNFKKNNAIKITSLKNDYHFSCGVSKKHQQEITYNELQNSPENYTLLDVRNNLEREHYNIGGLHIPLHELENRYVEIPTDKSIVVYCKAGVRSKMAIEILEGKNLKTTFINLKNGINSI</sequence>
<dbReference type="GO" id="GO:0004792">
    <property type="term" value="F:thiosulfate-cyanide sulfurtransferase activity"/>
    <property type="evidence" value="ECO:0007669"/>
    <property type="project" value="TreeGrafter"/>
</dbReference>
<evidence type="ECO:0000256" key="7">
    <source>
        <dbReference type="ARBA" id="ARBA00063809"/>
    </source>
</evidence>
<dbReference type="SUPFAM" id="SSF69572">
    <property type="entry name" value="Activating enzymes of the ubiquitin-like proteins"/>
    <property type="match status" value="1"/>
</dbReference>
<dbReference type="PANTHER" id="PTHR10953">
    <property type="entry name" value="UBIQUITIN-ACTIVATING ENZYME E1"/>
    <property type="match status" value="1"/>
</dbReference>
<dbReference type="InterPro" id="IPR035985">
    <property type="entry name" value="Ubiquitin-activating_enz"/>
</dbReference>
<keyword evidence="4" id="KW-0067">ATP-binding</keyword>
<evidence type="ECO:0000313" key="14">
    <source>
        <dbReference type="EMBL" id="SNR56996.1"/>
    </source>
</evidence>
<dbReference type="Pfam" id="PF00581">
    <property type="entry name" value="Rhodanese"/>
    <property type="match status" value="1"/>
</dbReference>
<dbReference type="GO" id="GO:0008641">
    <property type="term" value="F:ubiquitin-like modifier activating enzyme activity"/>
    <property type="evidence" value="ECO:0007669"/>
    <property type="project" value="InterPro"/>
</dbReference>
<evidence type="ECO:0000256" key="4">
    <source>
        <dbReference type="ARBA" id="ARBA00022840"/>
    </source>
</evidence>
<evidence type="ECO:0000313" key="15">
    <source>
        <dbReference type="Proteomes" id="UP000198384"/>
    </source>
</evidence>
<evidence type="ECO:0000256" key="11">
    <source>
        <dbReference type="ARBA" id="ARBA00075328"/>
    </source>
</evidence>
<dbReference type="CDD" id="cd00757">
    <property type="entry name" value="ThiF_MoeB_HesA_family"/>
    <property type="match status" value="1"/>
</dbReference>
<evidence type="ECO:0000256" key="10">
    <source>
        <dbReference type="ARBA" id="ARBA00075110"/>
    </source>
</evidence>
<dbReference type="InterPro" id="IPR000594">
    <property type="entry name" value="ThiF_NAD_FAD-bd"/>
</dbReference>
<dbReference type="FunFam" id="3.40.50.720:FF:000033">
    <property type="entry name" value="Adenylyltransferase and sulfurtransferase MOCS3"/>
    <property type="match status" value="1"/>
</dbReference>
<dbReference type="GO" id="GO:0008146">
    <property type="term" value="F:sulfotransferase activity"/>
    <property type="evidence" value="ECO:0007669"/>
    <property type="project" value="TreeGrafter"/>
</dbReference>
<evidence type="ECO:0000256" key="3">
    <source>
        <dbReference type="ARBA" id="ARBA00022741"/>
    </source>
</evidence>
<keyword evidence="2 14" id="KW-0808">Transferase</keyword>
<dbReference type="InterPro" id="IPR001763">
    <property type="entry name" value="Rhodanese-like_dom"/>
</dbReference>
<evidence type="ECO:0000256" key="6">
    <source>
        <dbReference type="ARBA" id="ARBA00055169"/>
    </source>
</evidence>
<dbReference type="Proteomes" id="UP000198384">
    <property type="component" value="Unassembled WGS sequence"/>
</dbReference>
<evidence type="ECO:0000256" key="8">
    <source>
        <dbReference type="ARBA" id="ARBA00066884"/>
    </source>
</evidence>
<dbReference type="Pfam" id="PF00899">
    <property type="entry name" value="ThiF"/>
    <property type="match status" value="1"/>
</dbReference>
<dbReference type="GO" id="GO:0005829">
    <property type="term" value="C:cytosol"/>
    <property type="evidence" value="ECO:0007669"/>
    <property type="project" value="TreeGrafter"/>
</dbReference>
<keyword evidence="3" id="KW-0547">Nucleotide-binding</keyword>
<organism evidence="14 15">
    <name type="scientific">Lutibacter agarilyticus</name>
    <dbReference type="NCBI Taxonomy" id="1109740"/>
    <lineage>
        <taxon>Bacteria</taxon>
        <taxon>Pseudomonadati</taxon>
        <taxon>Bacteroidota</taxon>
        <taxon>Flavobacteriia</taxon>
        <taxon>Flavobacteriales</taxon>
        <taxon>Flavobacteriaceae</taxon>
        <taxon>Lutibacter</taxon>
    </lineage>
</organism>
<feature type="domain" description="Rhodanese" evidence="13">
    <location>
        <begin position="299"/>
        <end position="377"/>
    </location>
</feature>
<dbReference type="PANTHER" id="PTHR10953:SF102">
    <property type="entry name" value="ADENYLYLTRANSFERASE AND SULFURTRANSFERASE MOCS3"/>
    <property type="match status" value="1"/>
</dbReference>
<comment type="subunit">
    <text evidence="7">Homodimer. Forms a stable heterotetrameric complex of 2 MoeB and 2 MoaD during adenylation of MoaD.</text>
</comment>
<dbReference type="Gene3D" id="3.40.50.720">
    <property type="entry name" value="NAD(P)-binding Rossmann-like Domain"/>
    <property type="match status" value="1"/>
</dbReference>
<evidence type="ECO:0000256" key="5">
    <source>
        <dbReference type="ARBA" id="ARBA00052218"/>
    </source>
</evidence>
<dbReference type="EC" id="2.7.7.80" evidence="8"/>
<dbReference type="InterPro" id="IPR036873">
    <property type="entry name" value="Rhodanese-like_dom_sf"/>
</dbReference>
<dbReference type="InterPro" id="IPR045886">
    <property type="entry name" value="ThiF/MoeB/HesA"/>
</dbReference>
<gene>
    <name evidence="14" type="ORF">SAMN06265371_105246</name>
</gene>
<dbReference type="EMBL" id="FZNT01000005">
    <property type="protein sequence ID" value="SNR56996.1"/>
    <property type="molecule type" value="Genomic_DNA"/>
</dbReference>
<reference evidence="14 15" key="1">
    <citation type="submission" date="2017-06" db="EMBL/GenBank/DDBJ databases">
        <authorList>
            <person name="Kim H.J."/>
            <person name="Triplett B.A."/>
        </authorList>
    </citation>
    <scope>NUCLEOTIDE SEQUENCE [LARGE SCALE GENOMIC DNA]</scope>
    <source>
        <strain evidence="14 15">DSM 29150</strain>
    </source>
</reference>
<protein>
    <recommendedName>
        <fullName evidence="9">Molybdopterin-synthase adenylyltransferase</fullName>
        <ecNumber evidence="8">2.7.7.80</ecNumber>
    </recommendedName>
    <alternativeName>
        <fullName evidence="12">MoaD protein adenylase</fullName>
    </alternativeName>
    <alternativeName>
        <fullName evidence="10">Molybdopterin-converting factor subunit 1 adenylase</fullName>
    </alternativeName>
    <alternativeName>
        <fullName evidence="11">Sulfur carrier protein MoaD adenylyltransferase</fullName>
    </alternativeName>
</protein>
<evidence type="ECO:0000256" key="12">
    <source>
        <dbReference type="ARBA" id="ARBA00078531"/>
    </source>
</evidence>
<evidence type="ECO:0000256" key="2">
    <source>
        <dbReference type="ARBA" id="ARBA00022679"/>
    </source>
</evidence>
<comment type="function">
    <text evidence="6">Catalyzes the adenylation by ATP of the carboxyl group of the C-terminal glycine of sulfur carrier protein MoaD.</text>
</comment>
<dbReference type="CDD" id="cd00158">
    <property type="entry name" value="RHOD"/>
    <property type="match status" value="1"/>
</dbReference>
<keyword evidence="14" id="KW-0548">Nucleotidyltransferase</keyword>
<comment type="similarity">
    <text evidence="1">Belongs to the HesA/MoeB/ThiF family.</text>
</comment>
<accession>A0A238XD99</accession>
<comment type="catalytic activity">
    <reaction evidence="5">
        <text>[molybdopterin-synthase sulfur-carrier protein]-C-terminal Gly-Gly + ATP + H(+) = [molybdopterin-synthase sulfur-carrier protein]-C-terminal Gly-Gly-AMP + diphosphate</text>
        <dbReference type="Rhea" id="RHEA:43616"/>
        <dbReference type="Rhea" id="RHEA-COMP:12159"/>
        <dbReference type="Rhea" id="RHEA-COMP:12202"/>
        <dbReference type="ChEBI" id="CHEBI:15378"/>
        <dbReference type="ChEBI" id="CHEBI:30616"/>
        <dbReference type="ChEBI" id="CHEBI:33019"/>
        <dbReference type="ChEBI" id="CHEBI:90618"/>
        <dbReference type="ChEBI" id="CHEBI:90778"/>
        <dbReference type="EC" id="2.7.7.80"/>
    </reaction>
</comment>
<name>A0A238XD99_9FLAO</name>
<dbReference type="PROSITE" id="PS50206">
    <property type="entry name" value="RHODANESE_3"/>
    <property type="match status" value="1"/>
</dbReference>
<dbReference type="AlphaFoldDB" id="A0A238XD99"/>
<dbReference type="GO" id="GO:0005524">
    <property type="term" value="F:ATP binding"/>
    <property type="evidence" value="ECO:0007669"/>
    <property type="project" value="UniProtKB-KW"/>
</dbReference>
<dbReference type="Gene3D" id="3.40.250.10">
    <property type="entry name" value="Rhodanese-like domain"/>
    <property type="match status" value="1"/>
</dbReference>